<proteinExistence type="predicted"/>
<dbReference type="PROSITE" id="PS50850">
    <property type="entry name" value="MFS"/>
    <property type="match status" value="1"/>
</dbReference>
<evidence type="ECO:0000313" key="6">
    <source>
        <dbReference type="EMBL" id="MBY5958166.1"/>
    </source>
</evidence>
<dbReference type="Gene3D" id="1.20.1250.20">
    <property type="entry name" value="MFS general substrate transporter like domains"/>
    <property type="match status" value="2"/>
</dbReference>
<evidence type="ECO:0000256" key="1">
    <source>
        <dbReference type="ARBA" id="ARBA00022692"/>
    </source>
</evidence>
<feature type="transmembrane region" description="Helical" evidence="4">
    <location>
        <begin position="213"/>
        <end position="231"/>
    </location>
</feature>
<feature type="transmembrane region" description="Helical" evidence="4">
    <location>
        <begin position="276"/>
        <end position="295"/>
    </location>
</feature>
<feature type="transmembrane region" description="Helical" evidence="4">
    <location>
        <begin position="74"/>
        <end position="94"/>
    </location>
</feature>
<dbReference type="PANTHER" id="PTHR23523:SF2">
    <property type="entry name" value="2-NITROIMIDAZOLE TRANSPORTER"/>
    <property type="match status" value="1"/>
</dbReference>
<dbReference type="PANTHER" id="PTHR23523">
    <property type="match status" value="1"/>
</dbReference>
<keyword evidence="7" id="KW-1185">Reference proteome</keyword>
<evidence type="ECO:0000256" key="2">
    <source>
        <dbReference type="ARBA" id="ARBA00022989"/>
    </source>
</evidence>
<gene>
    <name evidence="6" type="ORF">KUV50_08500</name>
</gene>
<evidence type="ECO:0000256" key="4">
    <source>
        <dbReference type="SAM" id="Phobius"/>
    </source>
</evidence>
<dbReference type="InterPro" id="IPR020846">
    <property type="entry name" value="MFS_dom"/>
</dbReference>
<keyword evidence="1 4" id="KW-0812">Transmembrane</keyword>
<feature type="transmembrane region" description="Helical" evidence="4">
    <location>
        <begin position="164"/>
        <end position="186"/>
    </location>
</feature>
<keyword evidence="2 4" id="KW-1133">Transmembrane helix</keyword>
<evidence type="ECO:0000313" key="7">
    <source>
        <dbReference type="Proteomes" id="UP000753961"/>
    </source>
</evidence>
<comment type="caution">
    <text evidence="6">The sequence shown here is derived from an EMBL/GenBank/DDBJ whole genome shotgun (WGS) entry which is preliminary data.</text>
</comment>
<dbReference type="EMBL" id="JAHVHU010000007">
    <property type="protein sequence ID" value="MBY5958166.1"/>
    <property type="molecule type" value="Genomic_DNA"/>
</dbReference>
<dbReference type="RefSeq" id="WP_222579697.1">
    <property type="nucleotide sequence ID" value="NZ_JAHVHU010000007.1"/>
</dbReference>
<dbReference type="GO" id="GO:0022857">
    <property type="term" value="F:transmembrane transporter activity"/>
    <property type="evidence" value="ECO:0007669"/>
    <property type="project" value="InterPro"/>
</dbReference>
<reference evidence="6" key="1">
    <citation type="submission" date="2021-06" db="EMBL/GenBank/DDBJ databases">
        <title>44 bacteria genomes isolated from Dapeng, Shenzhen.</title>
        <authorList>
            <person name="Zheng W."/>
            <person name="Yu S."/>
            <person name="Huang Y."/>
        </authorList>
    </citation>
    <scope>NUCLEOTIDE SEQUENCE</scope>
    <source>
        <strain evidence="6">DP5N28-2</strain>
    </source>
</reference>
<accession>A0A953LB25</accession>
<evidence type="ECO:0000259" key="5">
    <source>
        <dbReference type="PROSITE" id="PS50850"/>
    </source>
</evidence>
<feature type="transmembrane region" description="Helical" evidence="4">
    <location>
        <begin position="49"/>
        <end position="67"/>
    </location>
</feature>
<dbReference type="InterPro" id="IPR011701">
    <property type="entry name" value="MFS"/>
</dbReference>
<feature type="transmembrane region" description="Helical" evidence="4">
    <location>
        <begin position="251"/>
        <end position="269"/>
    </location>
</feature>
<protein>
    <submittedName>
        <fullName evidence="6">MFS transporter</fullName>
    </submittedName>
</protein>
<dbReference type="Proteomes" id="UP000753961">
    <property type="component" value="Unassembled WGS sequence"/>
</dbReference>
<keyword evidence="3 4" id="KW-0472">Membrane</keyword>
<feature type="transmembrane region" description="Helical" evidence="4">
    <location>
        <begin position="137"/>
        <end position="158"/>
    </location>
</feature>
<name>A0A953LB25_9BACT</name>
<sequence>MKPFSTWSRSGLLLFLGIILISFNLRPGFTSVGAILGLIQDDLGMTHTQLGLLTTLPLLAFSTASLFTSRLTRWVGFEMTLMIGVVMIGSGTILRGLGGIYLLYVATVIMGGGIAICNVALIPLIKNRLDQHAAMVTATYTLGMSVFSALGSGVTAPLSVNLQWGWRGGLMIWAVLTLITIPVWMIQLKSRYAPKNQNAHTVKGLNLLKYRRAWQITIFMGIQSFIFYALASWGPEILISKGFSIEESGWAIFYMQIVSLGAVYVMPILADRPGYLRYLVLIMGATFFLAFGLLLSSERWVLYLALTIMAQATGGSISLSYYLISKSTQKSENTVKLSGMAQSFGYYIAAGGPFFVGWLYDIIQDWNTILMLFFGVICFYTYFSWMSIRDGVVETD</sequence>
<organism evidence="6 7">
    <name type="scientific">Membranihabitans marinus</name>
    <dbReference type="NCBI Taxonomy" id="1227546"/>
    <lineage>
        <taxon>Bacteria</taxon>
        <taxon>Pseudomonadati</taxon>
        <taxon>Bacteroidota</taxon>
        <taxon>Saprospiria</taxon>
        <taxon>Saprospirales</taxon>
        <taxon>Saprospiraceae</taxon>
        <taxon>Membranihabitans</taxon>
    </lineage>
</organism>
<dbReference type="AlphaFoldDB" id="A0A953LB25"/>
<dbReference type="Pfam" id="PF07690">
    <property type="entry name" value="MFS_1"/>
    <property type="match status" value="1"/>
</dbReference>
<dbReference type="SUPFAM" id="SSF103473">
    <property type="entry name" value="MFS general substrate transporter"/>
    <property type="match status" value="1"/>
</dbReference>
<feature type="transmembrane region" description="Helical" evidence="4">
    <location>
        <begin position="301"/>
        <end position="324"/>
    </location>
</feature>
<feature type="domain" description="Major facilitator superfamily (MFS) profile" evidence="5">
    <location>
        <begin position="10"/>
        <end position="392"/>
    </location>
</feature>
<dbReference type="InterPro" id="IPR036259">
    <property type="entry name" value="MFS_trans_sf"/>
</dbReference>
<feature type="transmembrane region" description="Helical" evidence="4">
    <location>
        <begin position="344"/>
        <end position="363"/>
    </location>
</feature>
<feature type="transmembrane region" description="Helical" evidence="4">
    <location>
        <begin position="100"/>
        <end position="125"/>
    </location>
</feature>
<feature type="transmembrane region" description="Helical" evidence="4">
    <location>
        <begin position="369"/>
        <end position="388"/>
    </location>
</feature>
<evidence type="ECO:0000256" key="3">
    <source>
        <dbReference type="ARBA" id="ARBA00023136"/>
    </source>
</evidence>
<dbReference type="InterPro" id="IPR052524">
    <property type="entry name" value="MFS_Cyanate_Porter"/>
</dbReference>